<dbReference type="InterPro" id="IPR038109">
    <property type="entry name" value="DNA_bind_recomb_sf"/>
</dbReference>
<dbReference type="InterPro" id="IPR036162">
    <property type="entry name" value="Resolvase-like_N_sf"/>
</dbReference>
<dbReference type="EMBL" id="CP118108">
    <property type="protein sequence ID" value="WDI02394.1"/>
    <property type="molecule type" value="Genomic_DNA"/>
</dbReference>
<dbReference type="Gene3D" id="3.90.1750.20">
    <property type="entry name" value="Putative Large Serine Recombinase, Chain B, Domain 2"/>
    <property type="match status" value="1"/>
</dbReference>
<dbReference type="InterPro" id="IPR050639">
    <property type="entry name" value="SSR_resolvase"/>
</dbReference>
<protein>
    <submittedName>
        <fullName evidence="8">Recombinase family protein</fullName>
    </submittedName>
</protein>
<evidence type="ECO:0000256" key="3">
    <source>
        <dbReference type="ARBA" id="ARBA00023172"/>
    </source>
</evidence>
<dbReference type="Pfam" id="PF07508">
    <property type="entry name" value="Recombinase"/>
    <property type="match status" value="1"/>
</dbReference>
<evidence type="ECO:0000256" key="4">
    <source>
        <dbReference type="PROSITE-ProRule" id="PRU10137"/>
    </source>
</evidence>
<reference evidence="8 9" key="1">
    <citation type="submission" date="2023-02" db="EMBL/GenBank/DDBJ databases">
        <title>Pathogen: clinical or host-associated sample.</title>
        <authorList>
            <person name="Hergert J."/>
            <person name="Casey R."/>
            <person name="Wagner J."/>
            <person name="Young E.L."/>
            <person name="Oakeson K.F."/>
        </authorList>
    </citation>
    <scope>NUCLEOTIDE SEQUENCE [LARGE SCALE GENOMIC DNA]</scope>
    <source>
        <strain evidence="8 9">2022CK-00829</strain>
    </source>
</reference>
<dbReference type="InterPro" id="IPR025827">
    <property type="entry name" value="Zn_ribbon_recom_dom"/>
</dbReference>
<dbReference type="InterPro" id="IPR011109">
    <property type="entry name" value="DNA_bind_recombinase_dom"/>
</dbReference>
<dbReference type="Pfam" id="PF13408">
    <property type="entry name" value="Zn_ribbon_recom"/>
    <property type="match status" value="1"/>
</dbReference>
<dbReference type="PANTHER" id="PTHR30461:SF23">
    <property type="entry name" value="DNA RECOMBINASE-RELATED"/>
    <property type="match status" value="1"/>
</dbReference>
<evidence type="ECO:0000256" key="1">
    <source>
        <dbReference type="ARBA" id="ARBA00022908"/>
    </source>
</evidence>
<dbReference type="Gene3D" id="3.40.50.1390">
    <property type="entry name" value="Resolvase, N-terminal catalytic domain"/>
    <property type="match status" value="1"/>
</dbReference>
<dbReference type="SUPFAM" id="SSF53041">
    <property type="entry name" value="Resolvase-like"/>
    <property type="match status" value="1"/>
</dbReference>
<keyword evidence="2" id="KW-0238">DNA-binding</keyword>
<evidence type="ECO:0000313" key="9">
    <source>
        <dbReference type="Proteomes" id="UP001221519"/>
    </source>
</evidence>
<dbReference type="InterPro" id="IPR006118">
    <property type="entry name" value="Recombinase_CS"/>
</dbReference>
<dbReference type="Pfam" id="PF00239">
    <property type="entry name" value="Resolvase"/>
    <property type="match status" value="1"/>
</dbReference>
<dbReference type="PROSITE" id="PS51737">
    <property type="entry name" value="RECOMBINASE_DNA_BIND"/>
    <property type="match status" value="1"/>
</dbReference>
<feature type="active site" description="O-(5'-phospho-DNA)-serine intermediate" evidence="4">
    <location>
        <position position="14"/>
    </location>
</feature>
<keyword evidence="9" id="KW-1185">Reference proteome</keyword>
<dbReference type="Proteomes" id="UP001221519">
    <property type="component" value="Chromosome"/>
</dbReference>
<dbReference type="CDD" id="cd00338">
    <property type="entry name" value="Ser_Recombinase"/>
    <property type="match status" value="1"/>
</dbReference>
<keyword evidence="5" id="KW-0175">Coiled coil</keyword>
<dbReference type="PROSITE" id="PS00397">
    <property type="entry name" value="RECOMBINASES_1"/>
    <property type="match status" value="1"/>
</dbReference>
<feature type="coiled-coil region" evidence="5">
    <location>
        <begin position="414"/>
        <end position="441"/>
    </location>
</feature>
<evidence type="ECO:0000256" key="5">
    <source>
        <dbReference type="SAM" id="Coils"/>
    </source>
</evidence>
<name>A0ABY7X9T5_9BACL</name>
<keyword evidence="3" id="KW-0233">DNA recombination</keyword>
<accession>A0ABY7X9T5</accession>
<dbReference type="PANTHER" id="PTHR30461">
    <property type="entry name" value="DNA-INVERTASE FROM LAMBDOID PROPHAGE"/>
    <property type="match status" value="1"/>
</dbReference>
<gene>
    <name evidence="8" type="ORF">PUW25_24940</name>
</gene>
<dbReference type="InterPro" id="IPR006119">
    <property type="entry name" value="Resolv_N"/>
</dbReference>
<dbReference type="SMART" id="SM00857">
    <property type="entry name" value="Resolvase"/>
    <property type="match status" value="1"/>
</dbReference>
<organism evidence="8 9">
    <name type="scientific">Paenibacillus urinalis</name>
    <dbReference type="NCBI Taxonomy" id="521520"/>
    <lineage>
        <taxon>Bacteria</taxon>
        <taxon>Bacillati</taxon>
        <taxon>Bacillota</taxon>
        <taxon>Bacilli</taxon>
        <taxon>Bacillales</taxon>
        <taxon>Paenibacillaceae</taxon>
        <taxon>Paenibacillus</taxon>
    </lineage>
</organism>
<dbReference type="PROSITE" id="PS51736">
    <property type="entry name" value="RECOMBINASES_3"/>
    <property type="match status" value="1"/>
</dbReference>
<feature type="domain" description="Recombinase" evidence="7">
    <location>
        <begin position="161"/>
        <end position="279"/>
    </location>
</feature>
<proteinExistence type="predicted"/>
<sequence>MIVKMNAALYIRVSTDEQVHGFSLEAQKAALYDHCRKSQTSVYKLYVDAGLSGKSISGRPSLTELLEDARKGLFQQVICLRLNRLSRNLTDLLYITEIFEKHDVTLHSLTEHLQTDTPMGKFALQMLGSVAEHERAQIAQNVRLGMQRRNKLGTWNSGNQVLGYQWIPHSVNHSLSRVEIIPDEAKLVRNIFGWYDSGLGLKAIVNRLNSSGVRTKRGKTFSCISVRGILTNVNYIGKISYTDSSAPGLKKVVEGEHEPIIPMKLWEQVQLRLASRSQPPSKVITDTFPLTGLLKCPGCESGMVASHVSRTRKNGMRHIDRYYICGRYSSGGRAVCKPHHVRADQAENLVGRHIQNFLCHPTVAEKLAIELNQKRDRKLEPFRKRINEIGTQISALKKRNLRCYELFEDGHIDSQELKNKLLNLQSEISILEQEQTELERKIDSDPEQPIPIDRIRRVLSDFQPVLQGATPTQQKSLFRRMIAKITLPANRDISKAVIHGSEALLNLNIPTNQIEGEHR</sequence>
<evidence type="ECO:0000259" key="7">
    <source>
        <dbReference type="PROSITE" id="PS51737"/>
    </source>
</evidence>
<evidence type="ECO:0000313" key="8">
    <source>
        <dbReference type="EMBL" id="WDI02394.1"/>
    </source>
</evidence>
<keyword evidence="1" id="KW-0229">DNA integration</keyword>
<dbReference type="RefSeq" id="WP_274337826.1">
    <property type="nucleotide sequence ID" value="NZ_CP118106.1"/>
</dbReference>
<evidence type="ECO:0000256" key="2">
    <source>
        <dbReference type="ARBA" id="ARBA00023125"/>
    </source>
</evidence>
<evidence type="ECO:0000259" key="6">
    <source>
        <dbReference type="PROSITE" id="PS51736"/>
    </source>
</evidence>
<feature type="domain" description="Resolvase/invertase-type recombinase catalytic" evidence="6">
    <location>
        <begin position="6"/>
        <end position="153"/>
    </location>
</feature>